<reference evidence="3 4" key="1">
    <citation type="journal article" date="2018" name="Nat. Ecol. Evol.">
        <title>Pezizomycetes genomes reveal the molecular basis of ectomycorrhizal truffle lifestyle.</title>
        <authorList>
            <person name="Murat C."/>
            <person name="Payen T."/>
            <person name="Noel B."/>
            <person name="Kuo A."/>
            <person name="Morin E."/>
            <person name="Chen J."/>
            <person name="Kohler A."/>
            <person name="Krizsan K."/>
            <person name="Balestrini R."/>
            <person name="Da Silva C."/>
            <person name="Montanini B."/>
            <person name="Hainaut M."/>
            <person name="Levati E."/>
            <person name="Barry K.W."/>
            <person name="Belfiori B."/>
            <person name="Cichocki N."/>
            <person name="Clum A."/>
            <person name="Dockter R.B."/>
            <person name="Fauchery L."/>
            <person name="Guy J."/>
            <person name="Iotti M."/>
            <person name="Le Tacon F."/>
            <person name="Lindquist E.A."/>
            <person name="Lipzen A."/>
            <person name="Malagnac F."/>
            <person name="Mello A."/>
            <person name="Molinier V."/>
            <person name="Miyauchi S."/>
            <person name="Poulain J."/>
            <person name="Riccioni C."/>
            <person name="Rubini A."/>
            <person name="Sitrit Y."/>
            <person name="Splivallo R."/>
            <person name="Traeger S."/>
            <person name="Wang M."/>
            <person name="Zifcakova L."/>
            <person name="Wipf D."/>
            <person name="Zambonelli A."/>
            <person name="Paolocci F."/>
            <person name="Nowrousian M."/>
            <person name="Ottonello S."/>
            <person name="Baldrian P."/>
            <person name="Spatafora J.W."/>
            <person name="Henrissat B."/>
            <person name="Nagy L.G."/>
            <person name="Aury J.M."/>
            <person name="Wincker P."/>
            <person name="Grigoriev I.V."/>
            <person name="Bonfante P."/>
            <person name="Martin F.M."/>
        </authorList>
    </citation>
    <scope>NUCLEOTIDE SEQUENCE [LARGE SCALE GENOMIC DNA]</scope>
    <source>
        <strain evidence="3 4">120613-1</strain>
    </source>
</reference>
<keyword evidence="4" id="KW-1185">Reference proteome</keyword>
<dbReference type="InterPro" id="IPR058348">
    <property type="entry name" value="DUF8035"/>
</dbReference>
<feature type="compositionally biased region" description="Low complexity" evidence="1">
    <location>
        <begin position="311"/>
        <end position="328"/>
    </location>
</feature>
<evidence type="ECO:0000256" key="1">
    <source>
        <dbReference type="SAM" id="MobiDB-lite"/>
    </source>
</evidence>
<feature type="compositionally biased region" description="Polar residues" evidence="1">
    <location>
        <begin position="117"/>
        <end position="126"/>
    </location>
</feature>
<feature type="region of interest" description="Disordered" evidence="1">
    <location>
        <begin position="311"/>
        <end position="335"/>
    </location>
</feature>
<accession>A0A3N4JUM9</accession>
<sequence>MSHYAARTVNPYRGSTGALVMHPSPPRNSHMGPVNPPSPAESSCSSCDSSLPLNTPWSGTPTSSMTSLSTHPHHHSRSRRQSINDGVRIVEAPRVSSDGRPAPLIIHRQPPVPSPPQTSRSLNAYRTESRAHGTYHGENSPRTLIVPASSHSDRDRRRRDSMSGPLSARTLASHGYTRYYKSIDIHDDHEGNSEGGIGRGGRTRFPRKLVNKEAVEEMGLPWTEDSEGCVVVLRALNRTQIERLADLTEEIRRRRHSTGKAVSFQEKTIIHEAPPYAPEAPPLTDRPHAPLAPDAMARLNSDFSSHHISKTVTTTTTTTSPTFGPTKFIGLPGSSQEKLARAEEKAARAEDKAARLEERAEVTRRAKDEHEAFKARAKAQEKQRKVEETLLKEKVRMEGREMSERTLRFQRSDGRGNVVILK</sequence>
<evidence type="ECO:0000259" key="2">
    <source>
        <dbReference type="Pfam" id="PF26118"/>
    </source>
</evidence>
<evidence type="ECO:0000313" key="4">
    <source>
        <dbReference type="Proteomes" id="UP000276215"/>
    </source>
</evidence>
<feature type="compositionally biased region" description="Low complexity" evidence="1">
    <location>
        <begin position="40"/>
        <end position="70"/>
    </location>
</feature>
<dbReference type="EMBL" id="ML120370">
    <property type="protein sequence ID" value="RPB02030.1"/>
    <property type="molecule type" value="Genomic_DNA"/>
</dbReference>
<feature type="region of interest" description="Disordered" evidence="1">
    <location>
        <begin position="364"/>
        <end position="384"/>
    </location>
</feature>
<dbReference type="STRING" id="1336337.A0A3N4JUM9"/>
<proteinExistence type="predicted"/>
<feature type="compositionally biased region" description="Basic and acidic residues" evidence="1">
    <location>
        <begin position="151"/>
        <end position="161"/>
    </location>
</feature>
<feature type="domain" description="DUF8035" evidence="2">
    <location>
        <begin position="201"/>
        <end position="254"/>
    </location>
</feature>
<evidence type="ECO:0000313" key="3">
    <source>
        <dbReference type="EMBL" id="RPB02030.1"/>
    </source>
</evidence>
<feature type="region of interest" description="Disordered" evidence="1">
    <location>
        <begin position="1"/>
        <end position="169"/>
    </location>
</feature>
<dbReference type="Proteomes" id="UP000276215">
    <property type="component" value="Unassembled WGS sequence"/>
</dbReference>
<name>A0A3N4JUM9_9PEZI</name>
<organism evidence="3 4">
    <name type="scientific">Choiromyces venosus 120613-1</name>
    <dbReference type="NCBI Taxonomy" id="1336337"/>
    <lineage>
        <taxon>Eukaryota</taxon>
        <taxon>Fungi</taxon>
        <taxon>Dikarya</taxon>
        <taxon>Ascomycota</taxon>
        <taxon>Pezizomycotina</taxon>
        <taxon>Pezizomycetes</taxon>
        <taxon>Pezizales</taxon>
        <taxon>Tuberaceae</taxon>
        <taxon>Choiromyces</taxon>
    </lineage>
</organism>
<dbReference type="Pfam" id="PF26118">
    <property type="entry name" value="DUF8035"/>
    <property type="match status" value="1"/>
</dbReference>
<feature type="compositionally biased region" description="Basic residues" evidence="1">
    <location>
        <begin position="71"/>
        <end position="80"/>
    </location>
</feature>
<gene>
    <name evidence="3" type="ORF">L873DRAFT_1674942</name>
</gene>
<protein>
    <recommendedName>
        <fullName evidence="2">DUF8035 domain-containing protein</fullName>
    </recommendedName>
</protein>
<dbReference type="AlphaFoldDB" id="A0A3N4JUM9"/>
<dbReference type="OrthoDB" id="2192830at2759"/>